<reference evidence="1 2" key="1">
    <citation type="submission" date="2013-03" db="EMBL/GenBank/DDBJ databases">
        <title>The Genome Sequence of Cladophialophora yegresii CBS 114405.</title>
        <authorList>
            <consortium name="The Broad Institute Genomics Platform"/>
            <person name="Cuomo C."/>
            <person name="de Hoog S."/>
            <person name="Gorbushina A."/>
            <person name="Walker B."/>
            <person name="Young S.K."/>
            <person name="Zeng Q."/>
            <person name="Gargeya S."/>
            <person name="Fitzgerald M."/>
            <person name="Haas B."/>
            <person name="Abouelleil A."/>
            <person name="Allen A.W."/>
            <person name="Alvarado L."/>
            <person name="Arachchi H.M."/>
            <person name="Berlin A.M."/>
            <person name="Chapman S.B."/>
            <person name="Gainer-Dewar J."/>
            <person name="Goldberg J."/>
            <person name="Griggs A."/>
            <person name="Gujja S."/>
            <person name="Hansen M."/>
            <person name="Howarth C."/>
            <person name="Imamovic A."/>
            <person name="Ireland A."/>
            <person name="Larimer J."/>
            <person name="McCowan C."/>
            <person name="Murphy C."/>
            <person name="Pearson M."/>
            <person name="Poon T.W."/>
            <person name="Priest M."/>
            <person name="Roberts A."/>
            <person name="Saif S."/>
            <person name="Shea T."/>
            <person name="Sisk P."/>
            <person name="Sykes S."/>
            <person name="Wortman J."/>
            <person name="Nusbaum C."/>
            <person name="Birren B."/>
        </authorList>
    </citation>
    <scope>NUCLEOTIDE SEQUENCE [LARGE SCALE GENOMIC DNA]</scope>
    <source>
        <strain evidence="1 2">CBS 114405</strain>
    </source>
</reference>
<keyword evidence="2" id="KW-1185">Reference proteome</keyword>
<feature type="non-terminal residue" evidence="1">
    <location>
        <position position="1"/>
    </location>
</feature>
<dbReference type="Proteomes" id="UP000019473">
    <property type="component" value="Unassembled WGS sequence"/>
</dbReference>
<protein>
    <submittedName>
        <fullName evidence="1">Uncharacterized protein</fullName>
    </submittedName>
</protein>
<proteinExistence type="predicted"/>
<organism evidence="1 2">
    <name type="scientific">Cladophialophora yegresii CBS 114405</name>
    <dbReference type="NCBI Taxonomy" id="1182544"/>
    <lineage>
        <taxon>Eukaryota</taxon>
        <taxon>Fungi</taxon>
        <taxon>Dikarya</taxon>
        <taxon>Ascomycota</taxon>
        <taxon>Pezizomycotina</taxon>
        <taxon>Eurotiomycetes</taxon>
        <taxon>Chaetothyriomycetidae</taxon>
        <taxon>Chaetothyriales</taxon>
        <taxon>Herpotrichiellaceae</taxon>
        <taxon>Cladophialophora</taxon>
    </lineage>
</organism>
<dbReference type="HOGENOM" id="CLU_2694423_0_0_1"/>
<name>W9VMQ6_9EURO</name>
<dbReference type="VEuPathDB" id="FungiDB:A1O7_09638"/>
<accession>W9VMQ6</accession>
<gene>
    <name evidence="1" type="ORF">A1O7_09638</name>
</gene>
<evidence type="ECO:0000313" key="1">
    <source>
        <dbReference type="EMBL" id="EXJ54300.1"/>
    </source>
</evidence>
<evidence type="ECO:0000313" key="2">
    <source>
        <dbReference type="Proteomes" id="UP000019473"/>
    </source>
</evidence>
<dbReference type="EMBL" id="AMGW01000007">
    <property type="protein sequence ID" value="EXJ54300.1"/>
    <property type="molecule type" value="Genomic_DNA"/>
</dbReference>
<dbReference type="RefSeq" id="XP_007761815.1">
    <property type="nucleotide sequence ID" value="XM_007763625.1"/>
</dbReference>
<sequence>GSSALLEQSLRLAQRCLSPDLRIPRSRPRFGPSKTLQAFHLWLRGTPQPQQNLDIQIDHLFRSGAKVLARYDAK</sequence>
<comment type="caution">
    <text evidence="1">The sequence shown here is derived from an EMBL/GenBank/DDBJ whole genome shotgun (WGS) entry which is preliminary data.</text>
</comment>
<dbReference type="GeneID" id="19184200"/>
<dbReference type="OrthoDB" id="4159797at2759"/>
<dbReference type="AlphaFoldDB" id="W9VMQ6"/>